<sequence length="154" mass="16746">MDYETKSLPAQTYLYVSRECAFDGASIASAMDSAMEELINGLISDGIAPASPPITVYHEMGGDKLRFQAGIFVQGEDAAKATAPLKIGELPEGEAATATHVGSYADLNGSHKALWAAMEQDGHTLGWPVWEHYIDDPRETEEASRRTTLWRMIG</sequence>
<reference evidence="2 3" key="1">
    <citation type="submission" date="2019-06" db="EMBL/GenBank/DDBJ databases">
        <title>Genome of new Rhodobacteraceae sp. SM1903.</title>
        <authorList>
            <person name="Ren X."/>
        </authorList>
    </citation>
    <scope>NUCLEOTIDE SEQUENCE [LARGE SCALE GENOMIC DNA]</scope>
    <source>
        <strain evidence="2 3">SM1903</strain>
    </source>
</reference>
<dbReference type="EMBL" id="VFFF01000002">
    <property type="protein sequence ID" value="TNY31154.1"/>
    <property type="molecule type" value="Genomic_DNA"/>
</dbReference>
<dbReference type="Gene3D" id="3.20.80.10">
    <property type="entry name" value="Regulatory factor, effector binding domain"/>
    <property type="match status" value="1"/>
</dbReference>
<dbReference type="RefSeq" id="WP_140195892.1">
    <property type="nucleotide sequence ID" value="NZ_CP065915.1"/>
</dbReference>
<dbReference type="Pfam" id="PF06445">
    <property type="entry name" value="GyrI-like"/>
    <property type="match status" value="1"/>
</dbReference>
<dbReference type="OrthoDB" id="7860733at2"/>
<dbReference type="InterPro" id="IPR029442">
    <property type="entry name" value="GyrI-like"/>
</dbReference>
<name>A0A5C5GB08_9RHOB</name>
<organism evidence="2 3">
    <name type="scientific">Pelagovum pacificum</name>
    <dbReference type="NCBI Taxonomy" id="2588711"/>
    <lineage>
        <taxon>Bacteria</taxon>
        <taxon>Pseudomonadati</taxon>
        <taxon>Pseudomonadota</taxon>
        <taxon>Alphaproteobacteria</taxon>
        <taxon>Rhodobacterales</taxon>
        <taxon>Paracoccaceae</taxon>
        <taxon>Pelagovum</taxon>
    </lineage>
</organism>
<keyword evidence="3" id="KW-1185">Reference proteome</keyword>
<protein>
    <submittedName>
        <fullName evidence="2">GyrI-like domain-containing protein</fullName>
    </submittedName>
</protein>
<evidence type="ECO:0000259" key="1">
    <source>
        <dbReference type="SMART" id="SM00871"/>
    </source>
</evidence>
<dbReference type="SUPFAM" id="SSF55136">
    <property type="entry name" value="Probable bacterial effector-binding domain"/>
    <property type="match status" value="1"/>
</dbReference>
<dbReference type="InterPro" id="IPR010499">
    <property type="entry name" value="AraC_E-bd"/>
</dbReference>
<accession>A0A5C5GB08</accession>
<dbReference type="SMART" id="SM00871">
    <property type="entry name" value="AraC_E_bind"/>
    <property type="match status" value="1"/>
</dbReference>
<dbReference type="Proteomes" id="UP000314011">
    <property type="component" value="Unassembled WGS sequence"/>
</dbReference>
<comment type="caution">
    <text evidence="2">The sequence shown here is derived from an EMBL/GenBank/DDBJ whole genome shotgun (WGS) entry which is preliminary data.</text>
</comment>
<dbReference type="AlphaFoldDB" id="A0A5C5GB08"/>
<evidence type="ECO:0000313" key="2">
    <source>
        <dbReference type="EMBL" id="TNY31154.1"/>
    </source>
</evidence>
<dbReference type="InterPro" id="IPR011256">
    <property type="entry name" value="Reg_factor_effector_dom_sf"/>
</dbReference>
<gene>
    <name evidence="2" type="ORF">FHY64_14060</name>
</gene>
<evidence type="ECO:0000313" key="3">
    <source>
        <dbReference type="Proteomes" id="UP000314011"/>
    </source>
</evidence>
<feature type="domain" description="AraC effector-binding" evidence="1">
    <location>
        <begin position="1"/>
        <end position="154"/>
    </location>
</feature>
<proteinExistence type="predicted"/>